<dbReference type="EC" id="2.7.1.24" evidence="1"/>
<dbReference type="Proteomes" id="UP001379533">
    <property type="component" value="Chromosome"/>
</dbReference>
<accession>A0ABZ2JYZ5</accession>
<keyword evidence="2" id="KW-1185">Reference proteome</keyword>
<dbReference type="SUPFAM" id="SSF52540">
    <property type="entry name" value="P-loop containing nucleoside triphosphate hydrolases"/>
    <property type="match status" value="1"/>
</dbReference>
<dbReference type="PANTHER" id="PTHR43883">
    <property type="entry name" value="SLR0207 PROTEIN"/>
    <property type="match status" value="1"/>
</dbReference>
<evidence type="ECO:0000313" key="2">
    <source>
        <dbReference type="Proteomes" id="UP001379533"/>
    </source>
</evidence>
<dbReference type="SUPFAM" id="SSF56112">
    <property type="entry name" value="Protein kinase-like (PK-like)"/>
    <property type="match status" value="1"/>
</dbReference>
<dbReference type="GO" id="GO:0004140">
    <property type="term" value="F:dephospho-CoA kinase activity"/>
    <property type="evidence" value="ECO:0007669"/>
    <property type="project" value="UniProtKB-EC"/>
</dbReference>
<dbReference type="Pfam" id="PF13671">
    <property type="entry name" value="AAA_33"/>
    <property type="match status" value="1"/>
</dbReference>
<dbReference type="PANTHER" id="PTHR43883:SF1">
    <property type="entry name" value="GLUCONOKINASE"/>
    <property type="match status" value="1"/>
</dbReference>
<keyword evidence="1" id="KW-0418">Kinase</keyword>
<proteinExistence type="predicted"/>
<gene>
    <name evidence="1" type="ORF">LZC95_35310</name>
</gene>
<keyword evidence="1" id="KW-0808">Transferase</keyword>
<sequence>MLDIKQDLQRGEAYASRALTGMVTLIETHISWVFVLERDVFKVKKPVDFGFLDFRILAQRKAMCEAEVRLNARLAPDVYIGVVPIRVDANGMAYLGDAGDIVDWAVHMRRLPDAFRADALLAAGNLDVTAIDAIAKRIAGFHAGLGVDPSAAHFGAPSTIERNLEENFAQTRATLERYLDAAQADELVRWQRAFLRGHTALFEERVRQGRVRDGHGDLRLEHVYLESAAITILDCIEFNERFRFADVCADIAFLSMDLAGRERVDLAERLLATYARESNDFDLYALVDFYESYRAFVRGKIAALVADDSSVGLESRARAKEDARRYFLLALSADRRPLLLPTVVAVGGLIASGKSTIAERIAAELNAPIVDADRTRKSMLGVAPTQYLPDAAWSGAYDPAFTDRVYAEVLRRAQVVLESGRPVVVDASFRSEQMRGAFRHLAMMHGAPFRFIECDAPKDVCRARLERRRGGVSDGRLAIFDDFCARFEPVIELPSTEHVRIDSTKSMAETMKTLRAELGPGF</sequence>
<reference evidence="1 2" key="1">
    <citation type="submission" date="2021-12" db="EMBL/GenBank/DDBJ databases">
        <title>Discovery of the Pendulisporaceae a myxobacterial family with distinct sporulation behavior and unique specialized metabolism.</title>
        <authorList>
            <person name="Garcia R."/>
            <person name="Popoff A."/>
            <person name="Bader C.D."/>
            <person name="Loehr J."/>
            <person name="Walesch S."/>
            <person name="Walt C."/>
            <person name="Boldt J."/>
            <person name="Bunk B."/>
            <person name="Haeckl F.J.F.P.J."/>
            <person name="Gunesch A.P."/>
            <person name="Birkelbach J."/>
            <person name="Nuebel U."/>
            <person name="Pietschmann T."/>
            <person name="Bach T."/>
            <person name="Mueller R."/>
        </authorList>
    </citation>
    <scope>NUCLEOTIDE SEQUENCE [LARGE SCALE GENOMIC DNA]</scope>
    <source>
        <strain evidence="1 2">MSr12523</strain>
    </source>
</reference>
<name>A0ABZ2JYZ5_9BACT</name>
<dbReference type="EMBL" id="CP089982">
    <property type="protein sequence ID" value="WXA91708.1"/>
    <property type="molecule type" value="Genomic_DNA"/>
</dbReference>
<dbReference type="InterPro" id="IPR027417">
    <property type="entry name" value="P-loop_NTPase"/>
</dbReference>
<dbReference type="Gene3D" id="3.40.50.300">
    <property type="entry name" value="P-loop containing nucleotide triphosphate hydrolases"/>
    <property type="match status" value="1"/>
</dbReference>
<evidence type="ECO:0000313" key="1">
    <source>
        <dbReference type="EMBL" id="WXA91708.1"/>
    </source>
</evidence>
<protein>
    <submittedName>
        <fullName evidence="1">Dephospho-CoA kinase</fullName>
        <ecNumber evidence="1">2.7.1.24</ecNumber>
    </submittedName>
</protein>
<organism evidence="1 2">
    <name type="scientific">Pendulispora brunnea</name>
    <dbReference type="NCBI Taxonomy" id="2905690"/>
    <lineage>
        <taxon>Bacteria</taxon>
        <taxon>Pseudomonadati</taxon>
        <taxon>Myxococcota</taxon>
        <taxon>Myxococcia</taxon>
        <taxon>Myxococcales</taxon>
        <taxon>Sorangiineae</taxon>
        <taxon>Pendulisporaceae</taxon>
        <taxon>Pendulispora</taxon>
    </lineage>
</organism>
<dbReference type="RefSeq" id="WP_394842330.1">
    <property type="nucleotide sequence ID" value="NZ_CP089982.1"/>
</dbReference>
<dbReference type="InterPro" id="IPR011009">
    <property type="entry name" value="Kinase-like_dom_sf"/>
</dbReference>
<dbReference type="InterPro" id="IPR052732">
    <property type="entry name" value="Cell-binding_unc_protein"/>
</dbReference>